<protein>
    <submittedName>
        <fullName evidence="1">Uncharacterized protein</fullName>
    </submittedName>
</protein>
<comment type="caution">
    <text evidence="1">The sequence shown here is derived from an EMBL/GenBank/DDBJ whole genome shotgun (WGS) entry which is preliminary data.</text>
</comment>
<evidence type="ECO:0000313" key="2">
    <source>
        <dbReference type="Proteomes" id="UP000176260"/>
    </source>
</evidence>
<reference evidence="1 2" key="1">
    <citation type="journal article" date="2016" name="Nat. Commun.">
        <title>Thousands of microbial genomes shed light on interconnected biogeochemical processes in an aquifer system.</title>
        <authorList>
            <person name="Anantharaman K."/>
            <person name="Brown C.T."/>
            <person name="Hug L.A."/>
            <person name="Sharon I."/>
            <person name="Castelle C.J."/>
            <person name="Probst A.J."/>
            <person name="Thomas B.C."/>
            <person name="Singh A."/>
            <person name="Wilkins M.J."/>
            <person name="Karaoz U."/>
            <person name="Brodie E.L."/>
            <person name="Williams K.H."/>
            <person name="Hubbard S.S."/>
            <person name="Banfield J.F."/>
        </authorList>
    </citation>
    <scope>NUCLEOTIDE SEQUENCE [LARGE SCALE GENOMIC DNA]</scope>
</reference>
<sequence>MNCGAVIDKSNLAVPEKRRNKMSKEDHSGDHYDEEVNILAVIKIPSLTRGCGYCWECPYKRGSADAGFKCLIFNVTLSQEPLISMEYMRCGECLASEEVYLDLKDHLS</sequence>
<dbReference type="AlphaFoldDB" id="A0A1G1XNB6"/>
<organism evidence="1 2">
    <name type="scientific">Candidatus Buchananbacteria bacterium RBG_13_39_9</name>
    <dbReference type="NCBI Taxonomy" id="1797531"/>
    <lineage>
        <taxon>Bacteria</taxon>
        <taxon>Candidatus Buchananiibacteriota</taxon>
    </lineage>
</organism>
<accession>A0A1G1XNB6</accession>
<name>A0A1G1XNB6_9BACT</name>
<dbReference type="Proteomes" id="UP000176260">
    <property type="component" value="Unassembled WGS sequence"/>
</dbReference>
<gene>
    <name evidence="1" type="ORF">A2Y67_04270</name>
</gene>
<dbReference type="EMBL" id="MHIA01000027">
    <property type="protein sequence ID" value="OGY41519.1"/>
    <property type="molecule type" value="Genomic_DNA"/>
</dbReference>
<proteinExistence type="predicted"/>
<evidence type="ECO:0000313" key="1">
    <source>
        <dbReference type="EMBL" id="OGY41519.1"/>
    </source>
</evidence>